<comment type="caution">
    <text evidence="1">The sequence shown here is derived from an EMBL/GenBank/DDBJ whole genome shotgun (WGS) entry which is preliminary data.</text>
</comment>
<keyword evidence="2" id="KW-1185">Reference proteome</keyword>
<proteinExistence type="predicted"/>
<name>A0A4C1TJE0_EUMVA</name>
<evidence type="ECO:0000313" key="2">
    <source>
        <dbReference type="Proteomes" id="UP000299102"/>
    </source>
</evidence>
<reference evidence="1 2" key="1">
    <citation type="journal article" date="2019" name="Commun. Biol.">
        <title>The bagworm genome reveals a unique fibroin gene that provides high tensile strength.</title>
        <authorList>
            <person name="Kono N."/>
            <person name="Nakamura H."/>
            <person name="Ohtoshi R."/>
            <person name="Tomita M."/>
            <person name="Numata K."/>
            <person name="Arakawa K."/>
        </authorList>
    </citation>
    <scope>NUCLEOTIDE SEQUENCE [LARGE SCALE GENOMIC DNA]</scope>
</reference>
<organism evidence="1 2">
    <name type="scientific">Eumeta variegata</name>
    <name type="common">Bagworm moth</name>
    <name type="synonym">Eumeta japonica</name>
    <dbReference type="NCBI Taxonomy" id="151549"/>
    <lineage>
        <taxon>Eukaryota</taxon>
        <taxon>Metazoa</taxon>
        <taxon>Ecdysozoa</taxon>
        <taxon>Arthropoda</taxon>
        <taxon>Hexapoda</taxon>
        <taxon>Insecta</taxon>
        <taxon>Pterygota</taxon>
        <taxon>Neoptera</taxon>
        <taxon>Endopterygota</taxon>
        <taxon>Lepidoptera</taxon>
        <taxon>Glossata</taxon>
        <taxon>Ditrysia</taxon>
        <taxon>Tineoidea</taxon>
        <taxon>Psychidae</taxon>
        <taxon>Oiketicinae</taxon>
        <taxon>Eumeta</taxon>
    </lineage>
</organism>
<sequence>MDPPQLRGVTSFVGLVSLNSITIRLTRNTTIAVFKAGVTSPHASCANFCYIRLNFGIICHQRSPQLTETIGSSIKELSSPFLKVGDALVTFMGLRVFTAGGNHLVSGE</sequence>
<dbReference type="EMBL" id="BGZK01000066">
    <property type="protein sequence ID" value="GBP14659.1"/>
    <property type="molecule type" value="Genomic_DNA"/>
</dbReference>
<accession>A0A4C1TJE0</accession>
<protein>
    <submittedName>
        <fullName evidence="1">Uncharacterized protein</fullName>
    </submittedName>
</protein>
<dbReference type="AlphaFoldDB" id="A0A4C1TJE0"/>
<dbReference type="Proteomes" id="UP000299102">
    <property type="component" value="Unassembled WGS sequence"/>
</dbReference>
<gene>
    <name evidence="1" type="ORF">EVAR_9572_1</name>
</gene>
<evidence type="ECO:0000313" key="1">
    <source>
        <dbReference type="EMBL" id="GBP14659.1"/>
    </source>
</evidence>